<feature type="non-terminal residue" evidence="1">
    <location>
        <position position="1"/>
    </location>
</feature>
<dbReference type="AlphaFoldDB" id="A0A8J4X0A6"/>
<sequence length="77" mass="8769">RSSRLAHKPPPASSTRRLYRSRSDSLLVFTNSRLTLINHIYESRNYPIRLARGGPGEPKQFITACNRIQMVCEVNGI</sequence>
<proteinExistence type="predicted"/>
<name>A0A8J4X0A6_CLAMG</name>
<dbReference type="EMBL" id="QNUK01000184">
    <property type="protein sequence ID" value="KAF5898922.1"/>
    <property type="molecule type" value="Genomic_DNA"/>
</dbReference>
<gene>
    <name evidence="1" type="ORF">DAT39_011395</name>
</gene>
<keyword evidence="2" id="KW-1185">Reference proteome</keyword>
<evidence type="ECO:0000313" key="2">
    <source>
        <dbReference type="Proteomes" id="UP000727407"/>
    </source>
</evidence>
<protein>
    <submittedName>
        <fullName evidence="1">Uncharacterized protein</fullName>
    </submittedName>
</protein>
<evidence type="ECO:0000313" key="1">
    <source>
        <dbReference type="EMBL" id="KAF5898922.1"/>
    </source>
</evidence>
<organism evidence="1 2">
    <name type="scientific">Clarias magur</name>
    <name type="common">Asian catfish</name>
    <name type="synonym">Macropteronotus magur</name>
    <dbReference type="NCBI Taxonomy" id="1594786"/>
    <lineage>
        <taxon>Eukaryota</taxon>
        <taxon>Metazoa</taxon>
        <taxon>Chordata</taxon>
        <taxon>Craniata</taxon>
        <taxon>Vertebrata</taxon>
        <taxon>Euteleostomi</taxon>
        <taxon>Actinopterygii</taxon>
        <taxon>Neopterygii</taxon>
        <taxon>Teleostei</taxon>
        <taxon>Ostariophysi</taxon>
        <taxon>Siluriformes</taxon>
        <taxon>Clariidae</taxon>
        <taxon>Clarias</taxon>
    </lineage>
</organism>
<dbReference type="Proteomes" id="UP000727407">
    <property type="component" value="Unassembled WGS sequence"/>
</dbReference>
<accession>A0A8J4X0A6</accession>
<reference evidence="1" key="1">
    <citation type="submission" date="2020-07" db="EMBL/GenBank/DDBJ databases">
        <title>Clarias magur genome sequencing, assembly and annotation.</title>
        <authorList>
            <person name="Kushwaha B."/>
            <person name="Kumar R."/>
            <person name="Das P."/>
            <person name="Joshi C.G."/>
            <person name="Kumar D."/>
            <person name="Nagpure N.S."/>
            <person name="Pandey M."/>
            <person name="Agarwal S."/>
            <person name="Srivastava S."/>
            <person name="Singh M."/>
            <person name="Sahoo L."/>
            <person name="Jayasankar P."/>
            <person name="Meher P.K."/>
            <person name="Koringa P.G."/>
            <person name="Iquebal M.A."/>
            <person name="Das S.P."/>
            <person name="Bit A."/>
            <person name="Patnaik S."/>
            <person name="Patel N."/>
            <person name="Shah T.M."/>
            <person name="Hinsu A."/>
            <person name="Jena J.K."/>
        </authorList>
    </citation>
    <scope>NUCLEOTIDE SEQUENCE</scope>
    <source>
        <strain evidence="1">CIFAMagur01</strain>
        <tissue evidence="1">Testis</tissue>
    </source>
</reference>
<comment type="caution">
    <text evidence="1">The sequence shown here is derived from an EMBL/GenBank/DDBJ whole genome shotgun (WGS) entry which is preliminary data.</text>
</comment>